<feature type="compositionally biased region" description="Basic and acidic residues" evidence="1">
    <location>
        <begin position="52"/>
        <end position="75"/>
    </location>
</feature>
<proteinExistence type="predicted"/>
<reference evidence="2" key="1">
    <citation type="submission" date="2023-05" db="EMBL/GenBank/DDBJ databases">
        <authorList>
            <person name="Stuckert A."/>
        </authorList>
    </citation>
    <scope>NUCLEOTIDE SEQUENCE</scope>
</reference>
<gene>
    <name evidence="2" type="ORF">SPARVUS_LOCUS16650265</name>
</gene>
<evidence type="ECO:0000256" key="1">
    <source>
        <dbReference type="SAM" id="MobiDB-lite"/>
    </source>
</evidence>
<evidence type="ECO:0000313" key="2">
    <source>
        <dbReference type="EMBL" id="CAI9624429.1"/>
    </source>
</evidence>
<evidence type="ECO:0000313" key="3">
    <source>
        <dbReference type="Proteomes" id="UP001162483"/>
    </source>
</evidence>
<feature type="compositionally biased region" description="Polar residues" evidence="1">
    <location>
        <begin position="16"/>
        <end position="51"/>
    </location>
</feature>
<organism evidence="2 3">
    <name type="scientific">Staurois parvus</name>
    <dbReference type="NCBI Taxonomy" id="386267"/>
    <lineage>
        <taxon>Eukaryota</taxon>
        <taxon>Metazoa</taxon>
        <taxon>Chordata</taxon>
        <taxon>Craniata</taxon>
        <taxon>Vertebrata</taxon>
        <taxon>Euteleostomi</taxon>
        <taxon>Amphibia</taxon>
        <taxon>Batrachia</taxon>
        <taxon>Anura</taxon>
        <taxon>Neobatrachia</taxon>
        <taxon>Ranoidea</taxon>
        <taxon>Ranidae</taxon>
        <taxon>Staurois</taxon>
    </lineage>
</organism>
<accession>A0ABN9HS03</accession>
<keyword evidence="3" id="KW-1185">Reference proteome</keyword>
<name>A0ABN9HS03_9NEOB</name>
<sequence>MTVLSLFPGMIEHGLTDSSQYRPRQSITDEGMFSSTPTSQDYIPATSSESPNSKDESIETENNHFLEDNKSERPVLESGVDLNGSVEHLKPPSHTSPESTESDWETLDPSILEECITTDDGEVWNMGPGQSETLSK</sequence>
<feature type="non-terminal residue" evidence="2">
    <location>
        <position position="136"/>
    </location>
</feature>
<dbReference type="EMBL" id="CATNWA010021911">
    <property type="protein sequence ID" value="CAI9624429.1"/>
    <property type="molecule type" value="Genomic_DNA"/>
</dbReference>
<protein>
    <submittedName>
        <fullName evidence="2">Uncharacterized protein</fullName>
    </submittedName>
</protein>
<dbReference type="Proteomes" id="UP001162483">
    <property type="component" value="Unassembled WGS sequence"/>
</dbReference>
<comment type="caution">
    <text evidence="2">The sequence shown here is derived from an EMBL/GenBank/DDBJ whole genome shotgun (WGS) entry which is preliminary data.</text>
</comment>
<feature type="region of interest" description="Disordered" evidence="1">
    <location>
        <begin position="14"/>
        <end position="106"/>
    </location>
</feature>